<dbReference type="InterPro" id="IPR005363">
    <property type="entry name" value="UPF0167"/>
</dbReference>
<accession>A0ABU2VLU2</accession>
<gene>
    <name evidence="2" type="ORF">RNB18_41240</name>
</gene>
<dbReference type="Pfam" id="PF03691">
    <property type="entry name" value="UPF0167"/>
    <property type="match status" value="1"/>
</dbReference>
<dbReference type="RefSeq" id="WP_311719258.1">
    <property type="nucleotide sequence ID" value="NZ_JAVREZ010000021.1"/>
</dbReference>
<proteinExistence type="inferred from homology"/>
<comment type="caution">
    <text evidence="2">The sequence shown here is derived from an EMBL/GenBank/DDBJ whole genome shotgun (WGS) entry which is preliminary data.</text>
</comment>
<evidence type="ECO:0000313" key="3">
    <source>
        <dbReference type="Proteomes" id="UP001183824"/>
    </source>
</evidence>
<evidence type="ECO:0000313" key="2">
    <source>
        <dbReference type="EMBL" id="MDT0486512.1"/>
    </source>
</evidence>
<dbReference type="EMBL" id="JAVREZ010000021">
    <property type="protein sequence ID" value="MDT0486512.1"/>
    <property type="molecule type" value="Genomic_DNA"/>
</dbReference>
<name>A0ABU2VLU2_9ACTN</name>
<organism evidence="2 3">
    <name type="scientific">Streptomyces doebereineriae</name>
    <dbReference type="NCBI Taxonomy" id="3075528"/>
    <lineage>
        <taxon>Bacteria</taxon>
        <taxon>Bacillati</taxon>
        <taxon>Actinomycetota</taxon>
        <taxon>Actinomycetes</taxon>
        <taxon>Kitasatosporales</taxon>
        <taxon>Streptomycetaceae</taxon>
        <taxon>Streptomyces</taxon>
    </lineage>
</organism>
<sequence length="315" mass="34238">MSYSLYLCRFADGHPTPMDESAIRDVLGPVTVGGMPTTRLPDSWDLEAEDGGESEVYGSTLGLTFNRFSPGRILDHVAELARRTGAAVLPLECPVILTRAADRRHLPGSLRAEVIVVAPEALTGQAIQLLISPQPEPRRRPALPRFPYHPSPVATGSVTPSDAPCVCCGQERGWVYTGPVHAAGAPNSGICPYCIAFGKAAERYDATFTDAIEGDVPKDVVTAILRHTPGFVAWQSPTWLTHCGDGAEFLGLAGAKELERYPDAVDDLRRRCAEWTWPPDEVEDFLGSLDKDDQPTAYLFRCRACATHLAYADFT</sequence>
<protein>
    <submittedName>
        <fullName evidence="2">CbrC family protein</fullName>
    </submittedName>
</protein>
<reference evidence="3" key="1">
    <citation type="submission" date="2023-07" db="EMBL/GenBank/DDBJ databases">
        <title>30 novel species of actinomycetes from the DSMZ collection.</title>
        <authorList>
            <person name="Nouioui I."/>
        </authorList>
    </citation>
    <scope>NUCLEOTIDE SEQUENCE [LARGE SCALE GENOMIC DNA]</scope>
    <source>
        <strain evidence="3">DSM 41640</strain>
    </source>
</reference>
<evidence type="ECO:0000256" key="1">
    <source>
        <dbReference type="ARBA" id="ARBA00008525"/>
    </source>
</evidence>
<dbReference type="Proteomes" id="UP001183824">
    <property type="component" value="Unassembled WGS sequence"/>
</dbReference>
<comment type="similarity">
    <text evidence="1">Belongs to the UPF0167 family.</text>
</comment>
<keyword evidence="3" id="KW-1185">Reference proteome</keyword>